<keyword evidence="5" id="KW-0592">Phosphate transport</keyword>
<comment type="function">
    <text evidence="1">Part of the ABC transporter complex PstSACB involved in phosphate import.</text>
</comment>
<accession>A0A378XTD7</accession>
<sequence length="484" mass="54242">MSEPKEVISKPKEGNSVRIAWFWPWLVGTFMFGLFSVMFNIIWSMVVAPQVQYLLRHEGVTDITVVVILLLYVWLVGLIFAAYGALSAHMSNMHKLLLMLTGLASLLCGLWLWIIGLRGSGGQLAEVSGGAWELFSLYHAWAEPILEVLGSYTQLGGIWFLLTALLPIAGMVVGVGVDRYPAVTDQHGKVDHRWQWVVAAISAALIIVLTITLMLPQRPYIAERDFPVVDGATAAIPFAQDMLHELTGMNKVRAAHELRFNTTHQAYVNLIEKKADLILVAGPSDEELRLAKSRGIQMKLTPIGWDAFIFLVHKGNPVNGLSSEQVRSIYEGSIRNWREVGGKNQPIVAYQREENSGSQTYMQKKVMKGQDMAEPPRELRIGIMGEMINAIADFDKDHNALGYSFYYFANVMHNRQEVKFLSINGVEPDKEHIRSKQYPFTAQLFVVTREGEKPRASMQRLLEWLQSEAGTQAIEKGGFVPVNS</sequence>
<keyword evidence="9" id="KW-0812">Transmembrane</keyword>
<dbReference type="GO" id="GO:0005886">
    <property type="term" value="C:plasma membrane"/>
    <property type="evidence" value="ECO:0007669"/>
    <property type="project" value="UniProtKB-SubCell"/>
</dbReference>
<keyword evidence="6" id="KW-0732">Signal</keyword>
<dbReference type="SUPFAM" id="SSF53850">
    <property type="entry name" value="Periplasmic binding protein-like II"/>
    <property type="match status" value="1"/>
</dbReference>
<dbReference type="EMBL" id="UGSC01000001">
    <property type="protein sequence ID" value="SUA66704.1"/>
    <property type="molecule type" value="Genomic_DNA"/>
</dbReference>
<dbReference type="Gene3D" id="3.40.190.10">
    <property type="entry name" value="Periplasmic binding protein-like II"/>
    <property type="match status" value="2"/>
</dbReference>
<comment type="similarity">
    <text evidence="3">Belongs to the PstS family.</text>
</comment>
<evidence type="ECO:0000313" key="12">
    <source>
        <dbReference type="Proteomes" id="UP000254400"/>
    </source>
</evidence>
<dbReference type="GeneID" id="93349864"/>
<evidence type="ECO:0000256" key="6">
    <source>
        <dbReference type="ARBA" id="ARBA00022729"/>
    </source>
</evidence>
<name>A0A378XTD7_PAEPO</name>
<keyword evidence="8" id="KW-0449">Lipoprotein</keyword>
<dbReference type="Proteomes" id="UP000254400">
    <property type="component" value="Unassembled WGS sequence"/>
</dbReference>
<feature type="transmembrane region" description="Helical" evidence="9">
    <location>
        <begin position="21"/>
        <end position="43"/>
    </location>
</feature>
<evidence type="ECO:0000256" key="9">
    <source>
        <dbReference type="SAM" id="Phobius"/>
    </source>
</evidence>
<evidence type="ECO:0000256" key="3">
    <source>
        <dbReference type="ARBA" id="ARBA00008725"/>
    </source>
</evidence>
<evidence type="ECO:0000313" key="11">
    <source>
        <dbReference type="EMBL" id="SUA66704.1"/>
    </source>
</evidence>
<evidence type="ECO:0000256" key="5">
    <source>
        <dbReference type="ARBA" id="ARBA00022592"/>
    </source>
</evidence>
<protein>
    <submittedName>
        <fullName evidence="11">Protein sphX</fullName>
    </submittedName>
</protein>
<proteinExistence type="inferred from homology"/>
<dbReference type="PANTHER" id="PTHR30570:SF1">
    <property type="entry name" value="PHOSPHATE-BINDING PROTEIN PSTS"/>
    <property type="match status" value="1"/>
</dbReference>
<dbReference type="RefSeq" id="WP_017426357.1">
    <property type="nucleotide sequence ID" value="NZ_CP036496.1"/>
</dbReference>
<dbReference type="InterPro" id="IPR050811">
    <property type="entry name" value="Phosphate_ABC_transporter"/>
</dbReference>
<comment type="subunit">
    <text evidence="4">The complex is composed of two ATP-binding proteins (PstB), two transmembrane proteins (PstC and PstA) and a solute-binding protein (PstS).</text>
</comment>
<feature type="domain" description="PBP" evidence="10">
    <location>
        <begin position="229"/>
        <end position="468"/>
    </location>
</feature>
<dbReference type="PANTHER" id="PTHR30570">
    <property type="entry name" value="PERIPLASMIC PHOSPHATE BINDING COMPONENT OF PHOSPHATE ABC TRANSPORTER"/>
    <property type="match status" value="1"/>
</dbReference>
<keyword evidence="9" id="KW-0472">Membrane</keyword>
<reference evidence="11 12" key="1">
    <citation type="submission" date="2018-06" db="EMBL/GenBank/DDBJ databases">
        <authorList>
            <consortium name="Pathogen Informatics"/>
            <person name="Doyle S."/>
        </authorList>
    </citation>
    <scope>NUCLEOTIDE SEQUENCE [LARGE SCALE GENOMIC DNA]</scope>
    <source>
        <strain evidence="11 12">NCTC10343</strain>
    </source>
</reference>
<evidence type="ECO:0000256" key="4">
    <source>
        <dbReference type="ARBA" id="ARBA00011529"/>
    </source>
</evidence>
<evidence type="ECO:0000256" key="2">
    <source>
        <dbReference type="ARBA" id="ARBA00004193"/>
    </source>
</evidence>
<keyword evidence="5" id="KW-0813">Transport</keyword>
<dbReference type="AlphaFoldDB" id="A0A378XTD7"/>
<dbReference type="Pfam" id="PF12849">
    <property type="entry name" value="PBP_like_2"/>
    <property type="match status" value="1"/>
</dbReference>
<gene>
    <name evidence="11" type="primary">sphX</name>
    <name evidence="11" type="ORF">NCTC10343_01060</name>
</gene>
<dbReference type="InterPro" id="IPR024370">
    <property type="entry name" value="PBP_domain"/>
</dbReference>
<organism evidence="11 12">
    <name type="scientific">Paenibacillus polymyxa</name>
    <name type="common">Bacillus polymyxa</name>
    <dbReference type="NCBI Taxonomy" id="1406"/>
    <lineage>
        <taxon>Bacteria</taxon>
        <taxon>Bacillati</taxon>
        <taxon>Bacillota</taxon>
        <taxon>Bacilli</taxon>
        <taxon>Bacillales</taxon>
        <taxon>Paenibacillaceae</taxon>
        <taxon>Paenibacillus</taxon>
    </lineage>
</organism>
<evidence type="ECO:0000256" key="7">
    <source>
        <dbReference type="ARBA" id="ARBA00023139"/>
    </source>
</evidence>
<feature type="transmembrane region" description="Helical" evidence="9">
    <location>
        <begin position="156"/>
        <end position="175"/>
    </location>
</feature>
<evidence type="ECO:0000256" key="1">
    <source>
        <dbReference type="ARBA" id="ARBA00002841"/>
    </source>
</evidence>
<comment type="subcellular location">
    <subcellularLocation>
        <location evidence="2">Cell membrane</location>
        <topology evidence="2">Lipid-anchor</topology>
    </subcellularLocation>
</comment>
<keyword evidence="7" id="KW-0564">Palmitate</keyword>
<evidence type="ECO:0000259" key="10">
    <source>
        <dbReference type="Pfam" id="PF12849"/>
    </source>
</evidence>
<feature type="transmembrane region" description="Helical" evidence="9">
    <location>
        <begin position="63"/>
        <end position="84"/>
    </location>
</feature>
<feature type="transmembrane region" description="Helical" evidence="9">
    <location>
        <begin position="96"/>
        <end position="114"/>
    </location>
</feature>
<keyword evidence="9" id="KW-1133">Transmembrane helix</keyword>
<evidence type="ECO:0000256" key="8">
    <source>
        <dbReference type="ARBA" id="ARBA00023288"/>
    </source>
</evidence>
<dbReference type="GO" id="GO:0006817">
    <property type="term" value="P:phosphate ion transport"/>
    <property type="evidence" value="ECO:0007669"/>
    <property type="project" value="UniProtKB-KW"/>
</dbReference>
<feature type="transmembrane region" description="Helical" evidence="9">
    <location>
        <begin position="196"/>
        <end position="215"/>
    </location>
</feature>